<keyword evidence="4" id="KW-1185">Reference proteome</keyword>
<feature type="transmembrane region" description="Helical" evidence="2">
    <location>
        <begin position="30"/>
        <end position="50"/>
    </location>
</feature>
<keyword evidence="2" id="KW-0472">Membrane</keyword>
<proteinExistence type="predicted"/>
<evidence type="ECO:0000313" key="4">
    <source>
        <dbReference type="Proteomes" id="UP000008744"/>
    </source>
</evidence>
<dbReference type="OMA" id="HTPAPRM"/>
<evidence type="ECO:0000256" key="1">
    <source>
        <dbReference type="SAM" id="MobiDB-lite"/>
    </source>
</evidence>
<dbReference type="PhylomeDB" id="B4GNP8"/>
<dbReference type="Proteomes" id="UP000008744">
    <property type="component" value="Unassembled WGS sequence"/>
</dbReference>
<name>B4GNP8_DROPE</name>
<feature type="transmembrane region" description="Helical" evidence="2">
    <location>
        <begin position="56"/>
        <end position="74"/>
    </location>
</feature>
<dbReference type="OrthoDB" id="7861500at2759"/>
<accession>B4GNP8</accession>
<keyword evidence="2" id="KW-0812">Transmembrane</keyword>
<dbReference type="AlphaFoldDB" id="B4GNP8"/>
<keyword evidence="2" id="KW-1133">Transmembrane helix</keyword>
<protein>
    <submittedName>
        <fullName evidence="3">GL13447</fullName>
    </submittedName>
</protein>
<dbReference type="EMBL" id="CH479186">
    <property type="protein sequence ID" value="EDW39374.1"/>
    <property type="molecule type" value="Genomic_DNA"/>
</dbReference>
<feature type="compositionally biased region" description="Basic and acidic residues" evidence="1">
    <location>
        <begin position="193"/>
        <end position="219"/>
    </location>
</feature>
<feature type="compositionally biased region" description="Polar residues" evidence="1">
    <location>
        <begin position="125"/>
        <end position="141"/>
    </location>
</feature>
<feature type="compositionally biased region" description="Polar residues" evidence="1">
    <location>
        <begin position="171"/>
        <end position="180"/>
    </location>
</feature>
<organism evidence="4">
    <name type="scientific">Drosophila persimilis</name>
    <name type="common">Fruit fly</name>
    <dbReference type="NCBI Taxonomy" id="7234"/>
    <lineage>
        <taxon>Eukaryota</taxon>
        <taxon>Metazoa</taxon>
        <taxon>Ecdysozoa</taxon>
        <taxon>Arthropoda</taxon>
        <taxon>Hexapoda</taxon>
        <taxon>Insecta</taxon>
        <taxon>Pterygota</taxon>
        <taxon>Neoptera</taxon>
        <taxon>Endopterygota</taxon>
        <taxon>Diptera</taxon>
        <taxon>Brachycera</taxon>
        <taxon>Muscomorpha</taxon>
        <taxon>Ephydroidea</taxon>
        <taxon>Drosophilidae</taxon>
        <taxon>Drosophila</taxon>
        <taxon>Sophophora</taxon>
    </lineage>
</organism>
<dbReference type="HOGENOM" id="CLU_1143587_0_0_1"/>
<reference evidence="3 4" key="1">
    <citation type="journal article" date="2007" name="Nature">
        <title>Evolution of genes and genomes on the Drosophila phylogeny.</title>
        <authorList>
            <consortium name="Drosophila 12 Genomes Consortium"/>
            <person name="Clark A.G."/>
            <person name="Eisen M.B."/>
            <person name="Smith D.R."/>
            <person name="Bergman C.M."/>
            <person name="Oliver B."/>
            <person name="Markow T.A."/>
            <person name="Kaufman T.C."/>
            <person name="Kellis M."/>
            <person name="Gelbart W."/>
            <person name="Iyer V.N."/>
            <person name="Pollard D.A."/>
            <person name="Sackton T.B."/>
            <person name="Larracuente A.M."/>
            <person name="Singh N.D."/>
            <person name="Abad J.P."/>
            <person name="Abt D.N."/>
            <person name="Adryan B."/>
            <person name="Aguade M."/>
            <person name="Akashi H."/>
            <person name="Anderson W.W."/>
            <person name="Aquadro C.F."/>
            <person name="Ardell D.H."/>
            <person name="Arguello R."/>
            <person name="Artieri C.G."/>
            <person name="Barbash D.A."/>
            <person name="Barker D."/>
            <person name="Barsanti P."/>
            <person name="Batterham P."/>
            <person name="Batzoglou S."/>
            <person name="Begun D."/>
            <person name="Bhutkar A."/>
            <person name="Blanco E."/>
            <person name="Bosak S.A."/>
            <person name="Bradley R.K."/>
            <person name="Brand A.D."/>
            <person name="Brent M.R."/>
            <person name="Brooks A.N."/>
            <person name="Brown R.H."/>
            <person name="Butlin R.K."/>
            <person name="Caggese C."/>
            <person name="Calvi B.R."/>
            <person name="Bernardo de Carvalho A."/>
            <person name="Caspi A."/>
            <person name="Castrezana S."/>
            <person name="Celniker S.E."/>
            <person name="Chang J.L."/>
            <person name="Chapple C."/>
            <person name="Chatterji S."/>
            <person name="Chinwalla A."/>
            <person name="Civetta A."/>
            <person name="Clifton S.W."/>
            <person name="Comeron J.M."/>
            <person name="Costello J.C."/>
            <person name="Coyne J.A."/>
            <person name="Daub J."/>
            <person name="David R.G."/>
            <person name="Delcher A.L."/>
            <person name="Delehaunty K."/>
            <person name="Do C.B."/>
            <person name="Ebling H."/>
            <person name="Edwards K."/>
            <person name="Eickbush T."/>
            <person name="Evans J.D."/>
            <person name="Filipski A."/>
            <person name="Findeiss S."/>
            <person name="Freyhult E."/>
            <person name="Fulton L."/>
            <person name="Fulton R."/>
            <person name="Garcia A.C."/>
            <person name="Gardiner A."/>
            <person name="Garfield D.A."/>
            <person name="Garvin B.E."/>
            <person name="Gibson G."/>
            <person name="Gilbert D."/>
            <person name="Gnerre S."/>
            <person name="Godfrey J."/>
            <person name="Good R."/>
            <person name="Gotea V."/>
            <person name="Gravely B."/>
            <person name="Greenberg A.J."/>
            <person name="Griffiths-Jones S."/>
            <person name="Gross S."/>
            <person name="Guigo R."/>
            <person name="Gustafson E.A."/>
            <person name="Haerty W."/>
            <person name="Hahn M.W."/>
            <person name="Halligan D.L."/>
            <person name="Halpern A.L."/>
            <person name="Halter G.M."/>
            <person name="Han M.V."/>
            <person name="Heger A."/>
            <person name="Hillier L."/>
            <person name="Hinrichs A.S."/>
            <person name="Holmes I."/>
            <person name="Hoskins R.A."/>
            <person name="Hubisz M.J."/>
            <person name="Hultmark D."/>
            <person name="Huntley M.A."/>
            <person name="Jaffe D.B."/>
            <person name="Jagadeeshan S."/>
            <person name="Jeck W.R."/>
            <person name="Johnson J."/>
            <person name="Jones C.D."/>
            <person name="Jordan W.C."/>
            <person name="Karpen G.H."/>
            <person name="Kataoka E."/>
            <person name="Keightley P.D."/>
            <person name="Kheradpour P."/>
            <person name="Kirkness E.F."/>
            <person name="Koerich L.B."/>
            <person name="Kristiansen K."/>
            <person name="Kudrna D."/>
            <person name="Kulathinal R.J."/>
            <person name="Kumar S."/>
            <person name="Kwok R."/>
            <person name="Lander E."/>
            <person name="Langley C.H."/>
            <person name="Lapoint R."/>
            <person name="Lazzaro B.P."/>
            <person name="Lee S.J."/>
            <person name="Levesque L."/>
            <person name="Li R."/>
            <person name="Lin C.F."/>
            <person name="Lin M.F."/>
            <person name="Lindblad-Toh K."/>
            <person name="Llopart A."/>
            <person name="Long M."/>
            <person name="Low L."/>
            <person name="Lozovsky E."/>
            <person name="Lu J."/>
            <person name="Luo M."/>
            <person name="Machado C.A."/>
            <person name="Makalowski W."/>
            <person name="Marzo M."/>
            <person name="Matsuda M."/>
            <person name="Matzkin L."/>
            <person name="McAllister B."/>
            <person name="McBride C.S."/>
            <person name="McKernan B."/>
            <person name="McKernan K."/>
            <person name="Mendez-Lago M."/>
            <person name="Minx P."/>
            <person name="Mollenhauer M.U."/>
            <person name="Montooth K."/>
            <person name="Mount S.M."/>
            <person name="Mu X."/>
            <person name="Myers E."/>
            <person name="Negre B."/>
            <person name="Newfeld S."/>
            <person name="Nielsen R."/>
            <person name="Noor M.A."/>
            <person name="O'Grady P."/>
            <person name="Pachter L."/>
            <person name="Papaceit M."/>
            <person name="Parisi M.J."/>
            <person name="Parisi M."/>
            <person name="Parts L."/>
            <person name="Pedersen J.S."/>
            <person name="Pesole G."/>
            <person name="Phillippy A.M."/>
            <person name="Ponting C.P."/>
            <person name="Pop M."/>
            <person name="Porcelli D."/>
            <person name="Powell J.R."/>
            <person name="Prohaska S."/>
            <person name="Pruitt K."/>
            <person name="Puig M."/>
            <person name="Quesneville H."/>
            <person name="Ram K.R."/>
            <person name="Rand D."/>
            <person name="Rasmussen M.D."/>
            <person name="Reed L.K."/>
            <person name="Reenan R."/>
            <person name="Reily A."/>
            <person name="Remington K.A."/>
            <person name="Rieger T.T."/>
            <person name="Ritchie M.G."/>
            <person name="Robin C."/>
            <person name="Rogers Y.H."/>
            <person name="Rohde C."/>
            <person name="Rozas J."/>
            <person name="Rubenfield M.J."/>
            <person name="Ruiz A."/>
            <person name="Russo S."/>
            <person name="Salzberg S.L."/>
            <person name="Sanchez-Gracia A."/>
            <person name="Saranga D.J."/>
            <person name="Sato H."/>
            <person name="Schaeffer S.W."/>
            <person name="Schatz M.C."/>
            <person name="Schlenke T."/>
            <person name="Schwartz R."/>
            <person name="Segarra C."/>
            <person name="Singh R.S."/>
            <person name="Sirot L."/>
            <person name="Sirota M."/>
            <person name="Sisneros N.B."/>
            <person name="Smith C.D."/>
            <person name="Smith T.F."/>
            <person name="Spieth J."/>
            <person name="Stage D.E."/>
            <person name="Stark A."/>
            <person name="Stephan W."/>
            <person name="Strausberg R.L."/>
            <person name="Strempel S."/>
            <person name="Sturgill D."/>
            <person name="Sutton G."/>
            <person name="Sutton G.G."/>
            <person name="Tao W."/>
            <person name="Teichmann S."/>
            <person name="Tobari Y.N."/>
            <person name="Tomimura Y."/>
            <person name="Tsolas J.M."/>
            <person name="Valente V.L."/>
            <person name="Venter E."/>
            <person name="Venter J.C."/>
            <person name="Vicario S."/>
            <person name="Vieira F.G."/>
            <person name="Vilella A.J."/>
            <person name="Villasante A."/>
            <person name="Walenz B."/>
            <person name="Wang J."/>
            <person name="Wasserman M."/>
            <person name="Watts T."/>
            <person name="Wilson D."/>
            <person name="Wilson R.K."/>
            <person name="Wing R.A."/>
            <person name="Wolfner M.F."/>
            <person name="Wong A."/>
            <person name="Wong G.K."/>
            <person name="Wu C.I."/>
            <person name="Wu G."/>
            <person name="Yamamoto D."/>
            <person name="Yang H.P."/>
            <person name="Yang S.P."/>
            <person name="Yorke J.A."/>
            <person name="Yoshida K."/>
            <person name="Zdobnov E."/>
            <person name="Zhang P."/>
            <person name="Zhang Y."/>
            <person name="Zimin A.V."/>
            <person name="Baldwin J."/>
            <person name="Abdouelleil A."/>
            <person name="Abdulkadir J."/>
            <person name="Abebe A."/>
            <person name="Abera B."/>
            <person name="Abreu J."/>
            <person name="Acer S.C."/>
            <person name="Aftuck L."/>
            <person name="Alexander A."/>
            <person name="An P."/>
            <person name="Anderson E."/>
            <person name="Anderson S."/>
            <person name="Arachi H."/>
            <person name="Azer M."/>
            <person name="Bachantsang P."/>
            <person name="Barry A."/>
            <person name="Bayul T."/>
            <person name="Berlin A."/>
            <person name="Bessette D."/>
            <person name="Bloom T."/>
            <person name="Blye J."/>
            <person name="Boguslavskiy L."/>
            <person name="Bonnet C."/>
            <person name="Boukhgalter B."/>
            <person name="Bourzgui I."/>
            <person name="Brown A."/>
            <person name="Cahill P."/>
            <person name="Channer S."/>
            <person name="Cheshatsang Y."/>
            <person name="Chuda L."/>
            <person name="Citroen M."/>
            <person name="Collymore A."/>
            <person name="Cooke P."/>
            <person name="Costello M."/>
            <person name="D'Aco K."/>
            <person name="Daza R."/>
            <person name="De Haan G."/>
            <person name="DeGray S."/>
            <person name="DeMaso C."/>
            <person name="Dhargay N."/>
            <person name="Dooley K."/>
            <person name="Dooley E."/>
            <person name="Doricent M."/>
            <person name="Dorje P."/>
            <person name="Dorjee K."/>
            <person name="Dupes A."/>
            <person name="Elong R."/>
            <person name="Falk J."/>
            <person name="Farina A."/>
            <person name="Faro S."/>
            <person name="Ferguson D."/>
            <person name="Fisher S."/>
            <person name="Foley C.D."/>
            <person name="Franke A."/>
            <person name="Friedrich D."/>
            <person name="Gadbois L."/>
            <person name="Gearin G."/>
            <person name="Gearin C.R."/>
            <person name="Giannoukos G."/>
            <person name="Goode T."/>
            <person name="Graham J."/>
            <person name="Grandbois E."/>
            <person name="Grewal S."/>
            <person name="Gyaltsen K."/>
            <person name="Hafez N."/>
            <person name="Hagos B."/>
            <person name="Hall J."/>
            <person name="Henson C."/>
            <person name="Hollinger A."/>
            <person name="Honan T."/>
            <person name="Huard M.D."/>
            <person name="Hughes L."/>
            <person name="Hurhula B."/>
            <person name="Husby M.E."/>
            <person name="Kamat A."/>
            <person name="Kanga B."/>
            <person name="Kashin S."/>
            <person name="Khazanovich D."/>
            <person name="Kisner P."/>
            <person name="Lance K."/>
            <person name="Lara M."/>
            <person name="Lee W."/>
            <person name="Lennon N."/>
            <person name="Letendre F."/>
            <person name="LeVine R."/>
            <person name="Lipovsky A."/>
            <person name="Liu X."/>
            <person name="Liu J."/>
            <person name="Liu S."/>
            <person name="Lokyitsang T."/>
            <person name="Lokyitsang Y."/>
            <person name="Lubonja R."/>
            <person name="Lui A."/>
            <person name="MacDonald P."/>
            <person name="Magnisalis V."/>
            <person name="Maru K."/>
            <person name="Matthews C."/>
            <person name="McCusker W."/>
            <person name="McDonough S."/>
            <person name="Mehta T."/>
            <person name="Meldrim J."/>
            <person name="Meneus L."/>
            <person name="Mihai O."/>
            <person name="Mihalev A."/>
            <person name="Mihova T."/>
            <person name="Mittelman R."/>
            <person name="Mlenga V."/>
            <person name="Montmayeur A."/>
            <person name="Mulrain L."/>
            <person name="Navidi A."/>
            <person name="Naylor J."/>
            <person name="Negash T."/>
            <person name="Nguyen T."/>
            <person name="Nguyen N."/>
            <person name="Nicol R."/>
            <person name="Norbu C."/>
            <person name="Norbu N."/>
            <person name="Novod N."/>
            <person name="O'Neill B."/>
            <person name="Osman S."/>
            <person name="Markiewicz E."/>
            <person name="Oyono O.L."/>
            <person name="Patti C."/>
            <person name="Phunkhang P."/>
            <person name="Pierre F."/>
            <person name="Priest M."/>
            <person name="Raghuraman S."/>
            <person name="Rege F."/>
            <person name="Reyes R."/>
            <person name="Rise C."/>
            <person name="Rogov P."/>
            <person name="Ross K."/>
            <person name="Ryan E."/>
            <person name="Settipalli S."/>
            <person name="Shea T."/>
            <person name="Sherpa N."/>
            <person name="Shi L."/>
            <person name="Shih D."/>
            <person name="Sparrow T."/>
            <person name="Spaulding J."/>
            <person name="Stalker J."/>
            <person name="Stange-Thomann N."/>
            <person name="Stavropoulos S."/>
            <person name="Stone C."/>
            <person name="Strader C."/>
            <person name="Tesfaye S."/>
            <person name="Thomson T."/>
            <person name="Thoulutsang Y."/>
            <person name="Thoulutsang D."/>
            <person name="Topham K."/>
            <person name="Topping I."/>
            <person name="Tsamla T."/>
            <person name="Vassiliev H."/>
            <person name="Vo A."/>
            <person name="Wangchuk T."/>
            <person name="Wangdi T."/>
            <person name="Weiand M."/>
            <person name="Wilkinson J."/>
            <person name="Wilson A."/>
            <person name="Yadav S."/>
            <person name="Young G."/>
            <person name="Yu Q."/>
            <person name="Zembek L."/>
            <person name="Zhong D."/>
            <person name="Zimmer A."/>
            <person name="Zwirko Z."/>
            <person name="Jaffe D.B."/>
            <person name="Alvarez P."/>
            <person name="Brockman W."/>
            <person name="Butler J."/>
            <person name="Chin C."/>
            <person name="Gnerre S."/>
            <person name="Grabherr M."/>
            <person name="Kleber M."/>
            <person name="Mauceli E."/>
            <person name="MacCallum I."/>
        </authorList>
    </citation>
    <scope>NUCLEOTIDE SEQUENCE [LARGE SCALE GENOMIC DNA]</scope>
    <source>
        <strain evidence="4">MSH-3 / Tucson 14011-0111.49</strain>
    </source>
</reference>
<feature type="region of interest" description="Disordered" evidence="1">
    <location>
        <begin position="120"/>
        <end position="243"/>
    </location>
</feature>
<evidence type="ECO:0000313" key="3">
    <source>
        <dbReference type="EMBL" id="EDW39374.1"/>
    </source>
</evidence>
<sequence length="243" mass="27150">MTELVDQSCCAVNTCLNYFASFRPRDIRQILDFLGVHHCEVLFGILAFVLFQFTKFTAILLLAVFLAYCIFYWWDTFFPGLSQRESGSSRRDQYAPSYLASFPNTTEKAEYRDELTNARLPPFYGTTSTEPSPGQPLNPQQEIDIRPIKLTNGSTDDLSIPTGIMNKPGDRSTQQVSESSGPDGFQMIPRSYVDARDPSKSSATADRHTPAPRMKEERGNNAVLEITGPASRDDNIPMKPSSA</sequence>
<gene>
    <name evidence="3" type="primary">Dper\GL13447</name>
    <name evidence="3" type="ORF">Dper_GL13447</name>
</gene>
<evidence type="ECO:0000256" key="2">
    <source>
        <dbReference type="SAM" id="Phobius"/>
    </source>
</evidence>